<keyword evidence="2" id="KW-1185">Reference proteome</keyword>
<sequence>MANQKPTSIVRTDQWTLNPTASQQVLSSQTVEVYRRVCRHLMGILLTHWPSLGALSSQKRVLAVEKLIHQTAKNPNPKYRQCDQTFYKFPSYYRRAAIVFAAGQVSSYMTRYREWQSGTRQRRDAKPTVLNPNSGCYLTLYKGQCYKLQGYDPIEIKVFNGTDWVWTTIGISSLRERHTVDSNKLLSPGLIFNEQKRTCHLSFAPLNDLFLLPTRYTLDDEIGYFTRSEFPPRCDSLPRWSELLYFFGKLHSDRTVAV</sequence>
<evidence type="ECO:0000313" key="1">
    <source>
        <dbReference type="EMBL" id="MCW6034831.1"/>
    </source>
</evidence>
<gene>
    <name evidence="1" type="ORF">K4A83_00875</name>
</gene>
<organism evidence="1 2">
    <name type="scientific">Spirulina subsalsa FACHB-351</name>
    <dbReference type="NCBI Taxonomy" id="234711"/>
    <lineage>
        <taxon>Bacteria</taxon>
        <taxon>Bacillati</taxon>
        <taxon>Cyanobacteriota</taxon>
        <taxon>Cyanophyceae</taxon>
        <taxon>Spirulinales</taxon>
        <taxon>Spirulinaceae</taxon>
        <taxon>Spirulina</taxon>
    </lineage>
</organism>
<evidence type="ECO:0000313" key="2">
    <source>
        <dbReference type="Proteomes" id="UP001526426"/>
    </source>
</evidence>
<proteinExistence type="predicted"/>
<dbReference type="EMBL" id="JAIHOM010000003">
    <property type="protein sequence ID" value="MCW6034831.1"/>
    <property type="molecule type" value="Genomic_DNA"/>
</dbReference>
<accession>A0ABT3L022</accession>
<evidence type="ECO:0008006" key="3">
    <source>
        <dbReference type="Google" id="ProtNLM"/>
    </source>
</evidence>
<comment type="caution">
    <text evidence="1">The sequence shown here is derived from an EMBL/GenBank/DDBJ whole genome shotgun (WGS) entry which is preliminary data.</text>
</comment>
<dbReference type="Proteomes" id="UP001526426">
    <property type="component" value="Unassembled WGS sequence"/>
</dbReference>
<name>A0ABT3L022_9CYAN</name>
<reference evidence="1 2" key="1">
    <citation type="submission" date="2021-08" db="EMBL/GenBank/DDBJ databases">
        <title>Draft genome sequence of Spirulina subsalsa with high tolerance to salinity and hype-accumulation of phycocyanin.</title>
        <authorList>
            <person name="Pei H."/>
            <person name="Jiang L."/>
        </authorList>
    </citation>
    <scope>NUCLEOTIDE SEQUENCE [LARGE SCALE GENOMIC DNA]</scope>
    <source>
        <strain evidence="1 2">FACHB-351</strain>
    </source>
</reference>
<protein>
    <recommendedName>
        <fullName evidence="3">Transposase</fullName>
    </recommendedName>
</protein>